<dbReference type="PROSITE" id="PS51257">
    <property type="entry name" value="PROKAR_LIPOPROTEIN"/>
    <property type="match status" value="1"/>
</dbReference>
<dbReference type="InterPro" id="IPR025316">
    <property type="entry name" value="DUF4221"/>
</dbReference>
<name>A0A1M7ZBB6_9BACT</name>
<dbReference type="Pfam" id="PF13970">
    <property type="entry name" value="DUF4221"/>
    <property type="match status" value="1"/>
</dbReference>
<dbReference type="SUPFAM" id="SSF63825">
    <property type="entry name" value="YWTD domain"/>
    <property type="match status" value="1"/>
</dbReference>
<evidence type="ECO:0000313" key="1">
    <source>
        <dbReference type="EMBL" id="SHO62119.1"/>
    </source>
</evidence>
<dbReference type="RefSeq" id="WP_073571517.1">
    <property type="nucleotide sequence ID" value="NZ_FRXN01000002.1"/>
</dbReference>
<protein>
    <recommendedName>
        <fullName evidence="3">DUF4221 domain-containing protein</fullName>
    </recommendedName>
</protein>
<dbReference type="AlphaFoldDB" id="A0A1M7ZBB6"/>
<sequence length="382" mass="43568">MKKLFALSLLTVLYSCSEKESSEGTKKSIILENVSYSVDTVVMDSGEEVLAISNDYKLRNSSSLSENHQFLYFLNNDDNSISKIDLNQSRLLDVFHFEKEGPNGTGAYVQRQQVLPEEQFLITDYQSSGIFNKEGSKLQEFKLNTKEFSGLDPDTQFSNQLLLSSDSKWLFSLTGLYNQGAKDLVKLNPNTKSGELIDLPALEIANDFSVSLQSDQGSMFFVPQSILQEINGALFISNEVTSSIYKYDYQTDSLQLFTYSHQLVPSIKTGKLKGEVSSQEEFYAEMQESSTQVGFEKLLWDEKSNRFFRFGKKILPKEGDDPNAYTAEVYLFIYDKDLNLLGETFLEDLDQQPVFYFFKDGKLWSYVNVEDELGFAVFTFDF</sequence>
<keyword evidence="2" id="KW-1185">Reference proteome</keyword>
<organism evidence="1 2">
    <name type="scientific">Algoriphagus zhangzhouensis</name>
    <dbReference type="NCBI Taxonomy" id="1073327"/>
    <lineage>
        <taxon>Bacteria</taxon>
        <taxon>Pseudomonadati</taxon>
        <taxon>Bacteroidota</taxon>
        <taxon>Cytophagia</taxon>
        <taxon>Cytophagales</taxon>
        <taxon>Cyclobacteriaceae</taxon>
        <taxon>Algoriphagus</taxon>
    </lineage>
</organism>
<dbReference type="STRING" id="1073327.SAMN04488108_1891"/>
<dbReference type="Proteomes" id="UP000184609">
    <property type="component" value="Unassembled WGS sequence"/>
</dbReference>
<reference evidence="2" key="1">
    <citation type="submission" date="2016-12" db="EMBL/GenBank/DDBJ databases">
        <authorList>
            <person name="Varghese N."/>
            <person name="Submissions S."/>
        </authorList>
    </citation>
    <scope>NUCLEOTIDE SEQUENCE [LARGE SCALE GENOMIC DNA]</scope>
    <source>
        <strain evidence="2">DSM 25035</strain>
    </source>
</reference>
<dbReference type="EMBL" id="FRXN01000002">
    <property type="protein sequence ID" value="SHO62119.1"/>
    <property type="molecule type" value="Genomic_DNA"/>
</dbReference>
<evidence type="ECO:0000313" key="2">
    <source>
        <dbReference type="Proteomes" id="UP000184609"/>
    </source>
</evidence>
<gene>
    <name evidence="1" type="ORF">SAMN04488108_1891</name>
</gene>
<proteinExistence type="predicted"/>
<evidence type="ECO:0008006" key="3">
    <source>
        <dbReference type="Google" id="ProtNLM"/>
    </source>
</evidence>
<accession>A0A1M7ZBB6</accession>
<dbReference type="OrthoDB" id="833511at2"/>